<dbReference type="InterPro" id="IPR031325">
    <property type="entry name" value="RHS_repeat"/>
</dbReference>
<feature type="region of interest" description="Disordered" evidence="1">
    <location>
        <begin position="1924"/>
        <end position="1952"/>
    </location>
</feature>
<dbReference type="GO" id="GO:0016539">
    <property type="term" value="P:intein-mediated protein splicing"/>
    <property type="evidence" value="ECO:0007669"/>
    <property type="project" value="InterPro"/>
</dbReference>
<dbReference type="SMART" id="SM00306">
    <property type="entry name" value="HintN"/>
    <property type="match status" value="1"/>
</dbReference>
<dbReference type="EMBL" id="FMDN01000044">
    <property type="protein sequence ID" value="SCG71554.1"/>
    <property type="molecule type" value="Genomic_DNA"/>
</dbReference>
<organism evidence="3 4">
    <name type="scientific">Micromonospora halophytica</name>
    <dbReference type="NCBI Taxonomy" id="47864"/>
    <lineage>
        <taxon>Bacteria</taxon>
        <taxon>Bacillati</taxon>
        <taxon>Actinomycetota</taxon>
        <taxon>Actinomycetes</taxon>
        <taxon>Micromonosporales</taxon>
        <taxon>Micromonosporaceae</taxon>
        <taxon>Micromonospora</taxon>
    </lineage>
</organism>
<dbReference type="Gene3D" id="2.180.10.10">
    <property type="entry name" value="RHS repeat-associated core"/>
    <property type="match status" value="2"/>
</dbReference>
<dbReference type="InterPro" id="IPR022385">
    <property type="entry name" value="Rhs_assc_core"/>
</dbReference>
<evidence type="ECO:0000313" key="4">
    <source>
        <dbReference type="Proteomes" id="UP000199408"/>
    </source>
</evidence>
<dbReference type="Proteomes" id="UP000199408">
    <property type="component" value="Unassembled WGS sequence"/>
</dbReference>
<gene>
    <name evidence="3" type="ORF">GA0070560_1441</name>
</gene>
<evidence type="ECO:0000256" key="1">
    <source>
        <dbReference type="SAM" id="MobiDB-lite"/>
    </source>
</evidence>
<dbReference type="RefSeq" id="WP_245675758.1">
    <property type="nucleotide sequence ID" value="NZ_FMDN01000044.1"/>
</dbReference>
<dbReference type="Pfam" id="PF05593">
    <property type="entry name" value="RHS_repeat"/>
    <property type="match status" value="1"/>
</dbReference>
<dbReference type="NCBIfam" id="TIGR01443">
    <property type="entry name" value="intein_Cterm"/>
    <property type="match status" value="1"/>
</dbReference>
<dbReference type="InterPro" id="IPR030934">
    <property type="entry name" value="Intein_C"/>
</dbReference>
<dbReference type="PANTHER" id="PTHR32305:SF17">
    <property type="entry name" value="TRNA NUCLEASE WAPA"/>
    <property type="match status" value="1"/>
</dbReference>
<dbReference type="InterPro" id="IPR003587">
    <property type="entry name" value="Hint_dom_N"/>
</dbReference>
<feature type="compositionally biased region" description="Polar residues" evidence="1">
    <location>
        <begin position="2243"/>
        <end position="2255"/>
    </location>
</feature>
<dbReference type="NCBIfam" id="TIGR03696">
    <property type="entry name" value="Rhs_assc_core"/>
    <property type="match status" value="1"/>
</dbReference>
<reference evidence="4" key="1">
    <citation type="submission" date="2016-06" db="EMBL/GenBank/DDBJ databases">
        <authorList>
            <person name="Varghese N."/>
        </authorList>
    </citation>
    <scope>NUCLEOTIDE SEQUENCE [LARGE SCALE GENOMIC DNA]</scope>
    <source>
        <strain evidence="4">DSM 43171</strain>
    </source>
</reference>
<name>A0A1C5JLS8_9ACTN</name>
<dbReference type="InterPro" id="IPR036844">
    <property type="entry name" value="Hint_dom_sf"/>
</dbReference>
<accession>A0A1C5JLS8</accession>
<dbReference type="NCBIfam" id="TIGR01643">
    <property type="entry name" value="YD_repeat_2x"/>
    <property type="match status" value="3"/>
</dbReference>
<keyword evidence="4" id="KW-1185">Reference proteome</keyword>
<dbReference type="InterPro" id="IPR050708">
    <property type="entry name" value="T6SS_VgrG/RHS"/>
</dbReference>
<proteinExistence type="predicted"/>
<sequence>MAVSLLSGVPAVAKPLGDEATALPTLPPGRSVKGVRPLPTKVITLRNDAKSTFRPTRTNWPKAASASVVLPSTAQGNPSDASVSTAKVRAVGTPVWAQPVLSPGQRGGPGTLVVSVADRKATEAAGVEGILLSVTPDVSAGTVRVGIDYGQFAEAYGGNYGARLRLVSLPECALSTPAVDACRTPKPLPSHNDLDAQTVSAQVPLSSPAADARTSADTVVLAAIATAGEDGGKGGTYAATDLMPSGSWSAGGSTGSFTYSYPVEVPATRSKLAPQISFSYNSASVDGKTASTNAQASWVGDGWSTPRSYIEQSFVSCKDEPGGKTSPKETSDWCYTGPVLTIALNGSTSSLVWDSTKQIWKAQNDSGAVITRVMNSSNGSGTRQTDYWRVVERDGTTYEFGRNRLPGWTSGKPETKSVDHAPVYSPHSDGPCYDSAGFSSSVCTMAYRWNLDYVTDVHGNAMAYYYDQAVNHYGRNEGTTDVPYISDSWLTRIDYGFRDAGAYGTVPNRVVFNTGDRCLSGTCQPLNSSTKANWPDVPYDLICNKDVDCNAWSPSFFSTVRLTSIQTQQYDTATTPYKPVDTYALSHTLPPTGDGTSPTLWLDSITRTGHDTTSGGSIDAISMPSVSFSGIKLPNRVDVTGGFPSFYRQRIFAITTETGSVISPTFELPQPCVAPVTVSPASNTKSCFPIYWTPDGLTNPKLDWFNKYMVTKVVATDPTGGAPATATSYEYDGGAAWHFDDNEVVKAKYRTYGQFRGYAKVRTRSGDGVNNPRTLSETAYYRGMSRNNNNTTVVDVTDSQGGKHEDLDELAGRALETTSYLGDGGPIDSSVITSYWVSDASATRARTGLPALTATVVAPVQVWRRQAITTDGTTSWRYSQTDMSYDASVTSPTFGLIKHQYDHTVPADPAHDECTSITYAPKNTGLNLVGLISQQETVSVACGGFTPGSPTSVPDKINTLTAPATVNRPSQVKSHVRTHYDDPTFSTTFPQAAPTRGTVTMVRKASDWVSGAYEYQTTDRAEFDQYGRTTGSWDGNGNKTTTSYTDNAAGLTTGLSVTNADGHLTQMTLTPPRNLPTSTTDPNGIVTRTHYDALGRTTAVWLASRATTSPANVKHSYTVSKTGPTATTTQQLSNSNGYRTSTTIYDALHRVRQTQSDTPQGGRMITDSFYDSRGWVRATYNGWWDAGSPPGTTPVHAADLAKQVFHQTFNTYDGLGRVIVTENARDGVVKTTTRTVYNGDRTTVIPPAGGTTMATVTDSMGRAEKLLQYTSEPTLHSPTNPFTGPYHLTGGTTVSTTYGYDGHGNQTTLTDSAGNTWVSRFNLLGQVVAKDDPDAGESAMRYDGAGNLIETTDSRGKTLSYTYDSLHRRTASFAATVADQASDSQLAAWVYDNDNAASTTMTYPIGKLTTATAFRNDAAYITQSAGFDAFGSSLGETITIPAVEGPLGNTYGFSHRYNASTGLPTSDTFPARGNLPAETVLRSYSGVLDLPSAVGGLASYTRSTEYDAWGRVTRAIVGSTTSMASILNVYDDHNSRRKQQHVAKTTTSTSDVNRYEYEYDPFGNIIKTVNTRYEPSTVAETQCYRYDSLRQLRKAWTATDGCAITPTTTNRTMVGSGIGSTSAYWTEWNIDALGNRESQTQYSLTGGTDTTTSYTYDGNGAGQPHTLTGTSTTGGLTGSTTYTYDPAGNMTTRQAGQGTQTLNWDDSGELASVTGGSDGDSTFLHDADGNLLIQKDPGKTTLYLPGEQIVLDTQTQTLSGTRYYALPIGAMAHRTGSGTAYGFTIPDHQGTPSLYLNNTAQVPTWRQYTPYGAPRGTTVSTPDNRGFLNKPLNPNTGLTQIGARNYDPTIGRFVSVDPLQDLADPQQWNGYSYANNSPVTMSDPSGLIPSDCLEFDCYGYDPRPLQEGDGRGAGGCPGGCGTDANKEWGKNNGKKSTKANQSKDPRNLGWGIVVPPTVPKEEFLRRWNEQRAEYFGNGRSQGNNADWMRADTRALAMLICAEMGRPGGCQEWIGKLWDGHYNWGAENLPADDKLLPPNVGAMLKGAGPRGGSPARGCMMSFSGDTYVLMADGTSKRLDEIEVGDEVLATDPETGEHGPRVVEHVWVHTDELVDLKIGDELLTTTEDHPFWNHTELEWQRADELDHGALLAGPDGRRQPVGELLLATTRVLPAYNLTVSGIHTYYVLAGNTPVLVHNANRCVISPQGWKHVQDFHRPGGVGVDRSKGVFTGTDDEVQDLIGQTVQRGRPQRNTQGRDGTVYEWDFGRPIGTKSRNSGGGEAQQIRVVVNPDGTLRTAHPF</sequence>
<dbReference type="PROSITE" id="PS50817">
    <property type="entry name" value="INTEIN_N_TER"/>
    <property type="match status" value="1"/>
</dbReference>
<dbReference type="Gene3D" id="2.170.16.10">
    <property type="entry name" value="Hedgehog/Intein (Hint) domain"/>
    <property type="match status" value="1"/>
</dbReference>
<evidence type="ECO:0000313" key="3">
    <source>
        <dbReference type="EMBL" id="SCG71554.1"/>
    </source>
</evidence>
<dbReference type="SUPFAM" id="SSF51294">
    <property type="entry name" value="Hedgehog/intein (Hint) domain"/>
    <property type="match status" value="1"/>
</dbReference>
<dbReference type="PANTHER" id="PTHR32305">
    <property type="match status" value="1"/>
</dbReference>
<dbReference type="InterPro" id="IPR006530">
    <property type="entry name" value="YD"/>
</dbReference>
<feature type="domain" description="Hint" evidence="2">
    <location>
        <begin position="2058"/>
        <end position="2153"/>
    </location>
</feature>
<dbReference type="STRING" id="47864.GA0070560_1441"/>
<feature type="region of interest" description="Disordered" evidence="1">
    <location>
        <begin position="2243"/>
        <end position="2262"/>
    </location>
</feature>
<protein>
    <submittedName>
        <fullName evidence="3">Intein C-terminal splicing region/intein N-terminal splicing region/RHS repeat-associated core domain-containing protein</fullName>
    </submittedName>
</protein>
<evidence type="ECO:0000259" key="2">
    <source>
        <dbReference type="SMART" id="SM00306"/>
    </source>
</evidence>
<dbReference type="InterPro" id="IPR006141">
    <property type="entry name" value="Intein_N"/>
</dbReference>
<dbReference type="CDD" id="cd00081">
    <property type="entry name" value="Hint"/>
    <property type="match status" value="1"/>
</dbReference>
<dbReference type="Pfam" id="PF07591">
    <property type="entry name" value="PT-HINT"/>
    <property type="match status" value="1"/>
</dbReference>